<keyword evidence="2" id="KW-0808">Transferase</keyword>
<feature type="domain" description="Reverse transcriptase zinc-binding" evidence="1">
    <location>
        <begin position="213"/>
        <end position="293"/>
    </location>
</feature>
<proteinExistence type="predicted"/>
<dbReference type="GO" id="GO:0003964">
    <property type="term" value="F:RNA-directed DNA polymerase activity"/>
    <property type="evidence" value="ECO:0007669"/>
    <property type="project" value="UniProtKB-KW"/>
</dbReference>
<comment type="caution">
    <text evidence="2">The sequence shown here is derived from an EMBL/GenBank/DDBJ whole genome shotgun (WGS) entry which is preliminary data.</text>
</comment>
<dbReference type="InterPro" id="IPR026960">
    <property type="entry name" value="RVT-Znf"/>
</dbReference>
<evidence type="ECO:0000313" key="2">
    <source>
        <dbReference type="EMBL" id="PWA86210.1"/>
    </source>
</evidence>
<reference evidence="2 3" key="1">
    <citation type="journal article" date="2018" name="Mol. Plant">
        <title>The genome of Artemisia annua provides insight into the evolution of Asteraceae family and artemisinin biosynthesis.</title>
        <authorList>
            <person name="Shen Q."/>
            <person name="Zhang L."/>
            <person name="Liao Z."/>
            <person name="Wang S."/>
            <person name="Yan T."/>
            <person name="Shi P."/>
            <person name="Liu M."/>
            <person name="Fu X."/>
            <person name="Pan Q."/>
            <person name="Wang Y."/>
            <person name="Lv Z."/>
            <person name="Lu X."/>
            <person name="Zhang F."/>
            <person name="Jiang W."/>
            <person name="Ma Y."/>
            <person name="Chen M."/>
            <person name="Hao X."/>
            <person name="Li L."/>
            <person name="Tang Y."/>
            <person name="Lv G."/>
            <person name="Zhou Y."/>
            <person name="Sun X."/>
            <person name="Brodelius P.E."/>
            <person name="Rose J.K.C."/>
            <person name="Tang K."/>
        </authorList>
    </citation>
    <scope>NUCLEOTIDE SEQUENCE [LARGE SCALE GENOMIC DNA]</scope>
    <source>
        <strain evidence="3">cv. Huhao1</strain>
        <tissue evidence="2">Leaf</tissue>
    </source>
</reference>
<evidence type="ECO:0000259" key="1">
    <source>
        <dbReference type="Pfam" id="PF13966"/>
    </source>
</evidence>
<dbReference type="Pfam" id="PF13966">
    <property type="entry name" value="zf-RVT"/>
    <property type="match status" value="1"/>
</dbReference>
<name>A0A2U1PKC9_ARTAN</name>
<accession>A0A2U1PKC9</accession>
<dbReference type="PANTHER" id="PTHR33116">
    <property type="entry name" value="REVERSE TRANSCRIPTASE ZINC-BINDING DOMAIN-CONTAINING PROTEIN-RELATED-RELATED"/>
    <property type="match status" value="1"/>
</dbReference>
<keyword evidence="2" id="KW-0548">Nucleotidyltransferase</keyword>
<keyword evidence="3" id="KW-1185">Reference proteome</keyword>
<organism evidence="2 3">
    <name type="scientific">Artemisia annua</name>
    <name type="common">Sweet wormwood</name>
    <dbReference type="NCBI Taxonomy" id="35608"/>
    <lineage>
        <taxon>Eukaryota</taxon>
        <taxon>Viridiplantae</taxon>
        <taxon>Streptophyta</taxon>
        <taxon>Embryophyta</taxon>
        <taxon>Tracheophyta</taxon>
        <taxon>Spermatophyta</taxon>
        <taxon>Magnoliopsida</taxon>
        <taxon>eudicotyledons</taxon>
        <taxon>Gunneridae</taxon>
        <taxon>Pentapetalae</taxon>
        <taxon>asterids</taxon>
        <taxon>campanulids</taxon>
        <taxon>Asterales</taxon>
        <taxon>Asteraceae</taxon>
        <taxon>Asteroideae</taxon>
        <taxon>Anthemideae</taxon>
        <taxon>Artemisiinae</taxon>
        <taxon>Artemisia</taxon>
    </lineage>
</organism>
<dbReference type="AlphaFoldDB" id="A0A2U1PKC9"/>
<dbReference type="OrthoDB" id="1742664at2759"/>
<dbReference type="Proteomes" id="UP000245207">
    <property type="component" value="Unassembled WGS sequence"/>
</dbReference>
<sequence length="392" mass="45132">MCRFLWGGTKEAAKVHWVAWDRVCKPRKYGGLGLCKLRIFNVALLAKWGWRFKKDRDSLWCRVIEAIHTTNRSWDFLPTHKALNGVWSNISKTISRTLVLGMPLRRCFKGNAGNGNGINFWIDPWVLNLPLKDVCPRLFRLEVNKRCKVSERLINSVSGLHYEWKWKKTGFSGEEHAEWQVLIALVGSVVLTDSTDKWTWVGSGNGSFSVGDVRKMLQTDLDFSQSSVFEWCKWIPKKCNIFGWRAEMGRIPTAAALSRRNIHIPDVSCPLCGDADETVDHLFSGCIVSSVLWHRISTWCKIQNLFAFSFKDLLEAHNYVGLTGKSKDIFYGIVIIGCWSIWKARNNLKFQQKKVKMDDIFSEVKVLGFLWAKNRAKLASLSWDNWCKFVIM</sequence>
<keyword evidence="2" id="KW-0695">RNA-directed DNA polymerase</keyword>
<dbReference type="STRING" id="35608.A0A2U1PKC9"/>
<dbReference type="EMBL" id="PKPP01001043">
    <property type="protein sequence ID" value="PWA86210.1"/>
    <property type="molecule type" value="Genomic_DNA"/>
</dbReference>
<protein>
    <submittedName>
        <fullName evidence="2">RNA-directed DNA polymerase, eukaryota</fullName>
    </submittedName>
</protein>
<gene>
    <name evidence="2" type="ORF">CTI12_AA143120</name>
</gene>
<dbReference type="PANTHER" id="PTHR33116:SF78">
    <property type="entry name" value="OS12G0587133 PROTEIN"/>
    <property type="match status" value="1"/>
</dbReference>
<evidence type="ECO:0000313" key="3">
    <source>
        <dbReference type="Proteomes" id="UP000245207"/>
    </source>
</evidence>